<organism evidence="1 2">
    <name type="scientific">Arcicella gelida</name>
    <dbReference type="NCBI Taxonomy" id="2984195"/>
    <lineage>
        <taxon>Bacteria</taxon>
        <taxon>Pseudomonadati</taxon>
        <taxon>Bacteroidota</taxon>
        <taxon>Cytophagia</taxon>
        <taxon>Cytophagales</taxon>
        <taxon>Flectobacillaceae</taxon>
        <taxon>Arcicella</taxon>
    </lineage>
</organism>
<dbReference type="EMBL" id="JAYGIL010000009">
    <property type="protein sequence ID" value="MEA5403189.1"/>
    <property type="molecule type" value="Genomic_DNA"/>
</dbReference>
<dbReference type="Proteomes" id="UP001303899">
    <property type="component" value="Unassembled WGS sequence"/>
</dbReference>
<protein>
    <submittedName>
        <fullName evidence="1">Uncharacterized protein</fullName>
    </submittedName>
</protein>
<name>A0ABU5S3W3_9BACT</name>
<dbReference type="RefSeq" id="WP_323328454.1">
    <property type="nucleotide sequence ID" value="NZ_JAYGIL010000009.1"/>
</dbReference>
<gene>
    <name evidence="1" type="ORF">VB776_09710</name>
</gene>
<sequence>MGPTVEPFERVDFKRKVLEGEDLTAPFEHLVYDATENSFPSDVILAEANDIINENAKEATYLWVIDNEGLRIIPENTPNEKSSRKVVCHTNLTGGKNALQGGELWFGKDNHVYVNNKSGRYGCSTIKQREAIIEYFKCVGYKNVIQLR</sequence>
<reference evidence="1 2" key="1">
    <citation type="submission" date="2023-12" db="EMBL/GenBank/DDBJ databases">
        <title>Novel species of the genus Arcicella isolated from rivers.</title>
        <authorList>
            <person name="Lu H."/>
        </authorList>
    </citation>
    <scope>NUCLEOTIDE SEQUENCE [LARGE SCALE GENOMIC DNA]</scope>
    <source>
        <strain evidence="1 2">DC2W</strain>
    </source>
</reference>
<proteinExistence type="predicted"/>
<comment type="caution">
    <text evidence="1">The sequence shown here is derived from an EMBL/GenBank/DDBJ whole genome shotgun (WGS) entry which is preliminary data.</text>
</comment>
<accession>A0ABU5S3W3</accession>
<evidence type="ECO:0000313" key="2">
    <source>
        <dbReference type="Proteomes" id="UP001303899"/>
    </source>
</evidence>
<keyword evidence="2" id="KW-1185">Reference proteome</keyword>
<evidence type="ECO:0000313" key="1">
    <source>
        <dbReference type="EMBL" id="MEA5403189.1"/>
    </source>
</evidence>